<evidence type="ECO:0000313" key="2">
    <source>
        <dbReference type="EMBL" id="MBP1971097.1"/>
    </source>
</evidence>
<organism evidence="2 3">
    <name type="scientific">Virgibacillus natechei</name>
    <dbReference type="NCBI Taxonomy" id="1216297"/>
    <lineage>
        <taxon>Bacteria</taxon>
        <taxon>Bacillati</taxon>
        <taxon>Bacillota</taxon>
        <taxon>Bacilli</taxon>
        <taxon>Bacillales</taxon>
        <taxon>Bacillaceae</taxon>
        <taxon>Virgibacillus</taxon>
    </lineage>
</organism>
<sequence>MIFNTATSMFYSFGARFTKIETTKFKVFSLFAGIIGFALSFVGFTELVALFYPLIGYLGLVLIGVLIYTSFRMPAKTKERD</sequence>
<dbReference type="InterPro" id="IPR038728">
    <property type="entry name" value="YkvI-like"/>
</dbReference>
<reference evidence="2 3" key="1">
    <citation type="submission" date="2021-03" db="EMBL/GenBank/DDBJ databases">
        <title>Genomic Encyclopedia of Type Strains, Phase IV (KMG-IV): sequencing the most valuable type-strain genomes for metagenomic binning, comparative biology and taxonomic classification.</title>
        <authorList>
            <person name="Goeker M."/>
        </authorList>
    </citation>
    <scope>NUCLEOTIDE SEQUENCE [LARGE SCALE GENOMIC DNA]</scope>
    <source>
        <strain evidence="2 3">DSM 25609</strain>
    </source>
</reference>
<keyword evidence="1" id="KW-0812">Transmembrane</keyword>
<dbReference type="PANTHER" id="PTHR37814:SF1">
    <property type="entry name" value="MEMBRANE PROTEIN"/>
    <property type="match status" value="1"/>
</dbReference>
<accession>A0ABS4IJK2</accession>
<feature type="transmembrane region" description="Helical" evidence="1">
    <location>
        <begin position="50"/>
        <end position="71"/>
    </location>
</feature>
<name>A0ABS4IJK2_9BACI</name>
<dbReference type="Proteomes" id="UP001519345">
    <property type="component" value="Unassembled WGS sequence"/>
</dbReference>
<dbReference type="EMBL" id="JAGGKX010000021">
    <property type="protein sequence ID" value="MBP1971097.1"/>
    <property type="molecule type" value="Genomic_DNA"/>
</dbReference>
<feature type="transmembrane region" description="Helical" evidence="1">
    <location>
        <begin position="25"/>
        <end position="44"/>
    </location>
</feature>
<keyword evidence="3" id="KW-1185">Reference proteome</keyword>
<keyword evidence="1" id="KW-1133">Transmembrane helix</keyword>
<proteinExistence type="predicted"/>
<protein>
    <submittedName>
        <fullName evidence="2">Membrane protein YkvI</fullName>
    </submittedName>
</protein>
<dbReference type="PANTHER" id="PTHR37814">
    <property type="entry name" value="CONSERVED MEMBRANE PROTEIN"/>
    <property type="match status" value="1"/>
</dbReference>
<gene>
    <name evidence="2" type="ORF">J2Z83_003236</name>
</gene>
<comment type="caution">
    <text evidence="2">The sequence shown here is derived from an EMBL/GenBank/DDBJ whole genome shotgun (WGS) entry which is preliminary data.</text>
</comment>
<evidence type="ECO:0000313" key="3">
    <source>
        <dbReference type="Proteomes" id="UP001519345"/>
    </source>
</evidence>
<keyword evidence="1" id="KW-0472">Membrane</keyword>
<evidence type="ECO:0000256" key="1">
    <source>
        <dbReference type="SAM" id="Phobius"/>
    </source>
</evidence>